<evidence type="ECO:0000313" key="1">
    <source>
        <dbReference type="EMBL" id="MPD06333.1"/>
    </source>
</evidence>
<dbReference type="AlphaFoldDB" id="A0A5B7KCD4"/>
<accession>A0A5B7KCD4</accession>
<dbReference type="EMBL" id="VSRR010150611">
    <property type="protein sequence ID" value="MPD06333.1"/>
    <property type="molecule type" value="Genomic_DNA"/>
</dbReference>
<organism evidence="1 2">
    <name type="scientific">Portunus trituberculatus</name>
    <name type="common">Swimming crab</name>
    <name type="synonym">Neptunus trituberculatus</name>
    <dbReference type="NCBI Taxonomy" id="210409"/>
    <lineage>
        <taxon>Eukaryota</taxon>
        <taxon>Metazoa</taxon>
        <taxon>Ecdysozoa</taxon>
        <taxon>Arthropoda</taxon>
        <taxon>Crustacea</taxon>
        <taxon>Multicrustacea</taxon>
        <taxon>Malacostraca</taxon>
        <taxon>Eumalacostraca</taxon>
        <taxon>Eucarida</taxon>
        <taxon>Decapoda</taxon>
        <taxon>Pleocyemata</taxon>
        <taxon>Brachyura</taxon>
        <taxon>Eubrachyura</taxon>
        <taxon>Portunoidea</taxon>
        <taxon>Portunidae</taxon>
        <taxon>Portuninae</taxon>
        <taxon>Portunus</taxon>
    </lineage>
</organism>
<keyword evidence="2" id="KW-1185">Reference proteome</keyword>
<gene>
    <name evidence="1" type="ORF">E2C01_102139</name>
</gene>
<reference evidence="1 2" key="1">
    <citation type="submission" date="2019-05" db="EMBL/GenBank/DDBJ databases">
        <title>Another draft genome of Portunus trituberculatus and its Hox gene families provides insights of decapod evolution.</title>
        <authorList>
            <person name="Jeong J.-H."/>
            <person name="Song I."/>
            <person name="Kim S."/>
            <person name="Choi T."/>
            <person name="Kim D."/>
            <person name="Ryu S."/>
            <person name="Kim W."/>
        </authorList>
    </citation>
    <scope>NUCLEOTIDE SEQUENCE [LARGE SCALE GENOMIC DNA]</scope>
    <source>
        <tissue evidence="1">Muscle</tissue>
    </source>
</reference>
<comment type="caution">
    <text evidence="1">The sequence shown here is derived from an EMBL/GenBank/DDBJ whole genome shotgun (WGS) entry which is preliminary data.</text>
</comment>
<sequence length="62" mass="7133">MQMCRGGGLRRSHRRGGRCRAYINTRGYADDMGFPRVFLGYEVSRVPQQHLSSICKSSLYHL</sequence>
<name>A0A5B7KCD4_PORTR</name>
<proteinExistence type="predicted"/>
<evidence type="ECO:0000313" key="2">
    <source>
        <dbReference type="Proteomes" id="UP000324222"/>
    </source>
</evidence>
<protein>
    <submittedName>
        <fullName evidence="1">Uncharacterized protein</fullName>
    </submittedName>
</protein>
<dbReference type="Proteomes" id="UP000324222">
    <property type="component" value="Unassembled WGS sequence"/>
</dbReference>